<dbReference type="AlphaFoldDB" id="A0AAD7DC42"/>
<accession>A0AAD7DC42</accession>
<comment type="caution">
    <text evidence="2">The sequence shown here is derived from an EMBL/GenBank/DDBJ whole genome shotgun (WGS) entry which is preliminary data.</text>
</comment>
<evidence type="ECO:0000313" key="3">
    <source>
        <dbReference type="Proteomes" id="UP001221757"/>
    </source>
</evidence>
<dbReference type="EMBL" id="JARKIE010000081">
    <property type="protein sequence ID" value="KAJ7688165.1"/>
    <property type="molecule type" value="Genomic_DNA"/>
</dbReference>
<protein>
    <submittedName>
        <fullName evidence="2">Uncharacterized protein</fullName>
    </submittedName>
</protein>
<dbReference type="Proteomes" id="UP001221757">
    <property type="component" value="Unassembled WGS sequence"/>
</dbReference>
<reference evidence="2" key="1">
    <citation type="submission" date="2023-03" db="EMBL/GenBank/DDBJ databases">
        <title>Massive genome expansion in bonnet fungi (Mycena s.s.) driven by repeated elements and novel gene families across ecological guilds.</title>
        <authorList>
            <consortium name="Lawrence Berkeley National Laboratory"/>
            <person name="Harder C.B."/>
            <person name="Miyauchi S."/>
            <person name="Viragh M."/>
            <person name="Kuo A."/>
            <person name="Thoen E."/>
            <person name="Andreopoulos B."/>
            <person name="Lu D."/>
            <person name="Skrede I."/>
            <person name="Drula E."/>
            <person name="Henrissat B."/>
            <person name="Morin E."/>
            <person name="Kohler A."/>
            <person name="Barry K."/>
            <person name="LaButti K."/>
            <person name="Morin E."/>
            <person name="Salamov A."/>
            <person name="Lipzen A."/>
            <person name="Mereny Z."/>
            <person name="Hegedus B."/>
            <person name="Baldrian P."/>
            <person name="Stursova M."/>
            <person name="Weitz H."/>
            <person name="Taylor A."/>
            <person name="Grigoriev I.V."/>
            <person name="Nagy L.G."/>
            <person name="Martin F."/>
            <person name="Kauserud H."/>
        </authorList>
    </citation>
    <scope>NUCLEOTIDE SEQUENCE</scope>
    <source>
        <strain evidence="2">CBHHK067</strain>
    </source>
</reference>
<feature type="region of interest" description="Disordered" evidence="1">
    <location>
        <begin position="174"/>
        <end position="200"/>
    </location>
</feature>
<organism evidence="2 3">
    <name type="scientific">Mycena rosella</name>
    <name type="common">Pink bonnet</name>
    <name type="synonym">Agaricus rosellus</name>
    <dbReference type="NCBI Taxonomy" id="1033263"/>
    <lineage>
        <taxon>Eukaryota</taxon>
        <taxon>Fungi</taxon>
        <taxon>Dikarya</taxon>
        <taxon>Basidiomycota</taxon>
        <taxon>Agaricomycotina</taxon>
        <taxon>Agaricomycetes</taxon>
        <taxon>Agaricomycetidae</taxon>
        <taxon>Agaricales</taxon>
        <taxon>Marasmiineae</taxon>
        <taxon>Mycenaceae</taxon>
        <taxon>Mycena</taxon>
    </lineage>
</organism>
<evidence type="ECO:0000256" key="1">
    <source>
        <dbReference type="SAM" id="MobiDB-lite"/>
    </source>
</evidence>
<keyword evidence="3" id="KW-1185">Reference proteome</keyword>
<name>A0AAD7DC42_MYCRO</name>
<proteinExistence type="predicted"/>
<gene>
    <name evidence="2" type="ORF">B0H17DRAFT_1135815</name>
</gene>
<evidence type="ECO:0000313" key="2">
    <source>
        <dbReference type="EMBL" id="KAJ7688165.1"/>
    </source>
</evidence>
<sequence length="354" mass="37654">MSHPSSVPLLPAREGEVLRRRDATLPVDFPGSDAAFAAGAAVGPCNTSILLSSNHRDGMDSVGGTTDVATGAEVFRRCSSTLTVDFPEAGPVVYIANTFQEGDRLLSGEVLHSDCSTVDLLPLYLADRDPLAADDPTTDMDAMHPRHALLPSRRSARIRGLASAEAQRNLTLCSTPMPAKRPRPPQDADTISTPPTKKWLDSRGQLVTPEASWRCIVLDRPLVSPHQGPVTLSPAKAAPKQARVGNLAVTTDVPESNDAPEVPNANALLPTAFNLLRQIGVNPSAIKGEPSATNVVDKAGFEAHDIVLGAKYDLQALTKNHERVDTGPSGPARVEEHKPMSGYVKNSGYCFGKN</sequence>